<keyword evidence="4" id="KW-0687">Ribonucleoprotein</keyword>
<dbReference type="GO" id="GO:1990904">
    <property type="term" value="C:ribonucleoprotein complex"/>
    <property type="evidence" value="ECO:0007669"/>
    <property type="project" value="UniProtKB-KW"/>
</dbReference>
<evidence type="ECO:0000313" key="7">
    <source>
        <dbReference type="Proteomes" id="UP001061958"/>
    </source>
</evidence>
<evidence type="ECO:0000313" key="6">
    <source>
        <dbReference type="EMBL" id="GJQ15535.1"/>
    </source>
</evidence>
<comment type="caution">
    <text evidence="6">The sequence shown here is derived from an EMBL/GenBank/DDBJ whole genome shotgun (WGS) entry which is preliminary data.</text>
</comment>
<name>A0A9C7UUH6_9RHOD</name>
<dbReference type="OrthoDB" id="274752at2759"/>
<dbReference type="GO" id="GO:0005840">
    <property type="term" value="C:ribosome"/>
    <property type="evidence" value="ECO:0007669"/>
    <property type="project" value="UniProtKB-KW"/>
</dbReference>
<dbReference type="Pfam" id="PF00366">
    <property type="entry name" value="Ribosomal_S17"/>
    <property type="match status" value="1"/>
</dbReference>
<comment type="subunit">
    <text evidence="2">Part of the 30S ribosomal subunit.</text>
</comment>
<evidence type="ECO:0000256" key="2">
    <source>
        <dbReference type="ARBA" id="ARBA00011458"/>
    </source>
</evidence>
<evidence type="ECO:0000256" key="1">
    <source>
        <dbReference type="ARBA" id="ARBA00010254"/>
    </source>
</evidence>
<dbReference type="Gene3D" id="2.40.50.140">
    <property type="entry name" value="Nucleic acid-binding proteins"/>
    <property type="match status" value="1"/>
</dbReference>
<sequence>MWQLFRLSIRKRLVPQYSQLKEHVWNNTKYCSFSTLDHKDEKPLKDSTSNQPTESLSNPPATETNFVDSEKRPDVPSRSVKSSKFRQVYRSKLIHEYYPELRIKPPFFEYEPDRDRLIYQAPYFQAPLELIRSLSTEEIISALKEYAGFLKGDREILLNRLIFYTRPRPEELIHGKVSSTRMNKSVTVVSRRPCYYKRLKVRTFRFRKFMAHDEFNLCDEGDEVLIRHCRPLSDRKRFVVVENYGKRIPNMANMEELILKAREKLLKETVEFEKQKNVLN</sequence>
<proteinExistence type="inferred from homology"/>
<organism evidence="6 7">
    <name type="scientific">Galdieria partita</name>
    <dbReference type="NCBI Taxonomy" id="83374"/>
    <lineage>
        <taxon>Eukaryota</taxon>
        <taxon>Rhodophyta</taxon>
        <taxon>Bangiophyceae</taxon>
        <taxon>Galdieriales</taxon>
        <taxon>Galdieriaceae</taxon>
        <taxon>Galdieria</taxon>
    </lineage>
</organism>
<keyword evidence="7" id="KW-1185">Reference proteome</keyword>
<comment type="similarity">
    <text evidence="1">Belongs to the universal ribosomal protein uS17 family.</text>
</comment>
<feature type="region of interest" description="Disordered" evidence="5">
    <location>
        <begin position="41"/>
        <end position="79"/>
    </location>
</feature>
<feature type="compositionally biased region" description="Polar residues" evidence="5">
    <location>
        <begin position="46"/>
        <end position="67"/>
    </location>
</feature>
<reference evidence="6" key="2">
    <citation type="submission" date="2022-01" db="EMBL/GenBank/DDBJ databases">
        <authorList>
            <person name="Hirooka S."/>
            <person name="Miyagishima S.Y."/>
        </authorList>
    </citation>
    <scope>NUCLEOTIDE SEQUENCE</scope>
    <source>
        <strain evidence="6">NBRC 102759</strain>
    </source>
</reference>
<dbReference type="AlphaFoldDB" id="A0A9C7UUH6"/>
<evidence type="ECO:0000256" key="5">
    <source>
        <dbReference type="SAM" id="MobiDB-lite"/>
    </source>
</evidence>
<evidence type="ECO:0000256" key="4">
    <source>
        <dbReference type="ARBA" id="ARBA00023274"/>
    </source>
</evidence>
<gene>
    <name evidence="6" type="ORF">GpartN1_g7326.t1</name>
</gene>
<evidence type="ECO:0008006" key="8">
    <source>
        <dbReference type="Google" id="ProtNLM"/>
    </source>
</evidence>
<evidence type="ECO:0000256" key="3">
    <source>
        <dbReference type="ARBA" id="ARBA00022980"/>
    </source>
</evidence>
<reference evidence="6" key="1">
    <citation type="journal article" date="2022" name="Proc. Natl. Acad. Sci. U.S.A.">
        <title>Life cycle and functional genomics of the unicellular red alga Galdieria for elucidating algal and plant evolution and industrial use.</title>
        <authorList>
            <person name="Hirooka S."/>
            <person name="Itabashi T."/>
            <person name="Ichinose T.M."/>
            <person name="Onuma R."/>
            <person name="Fujiwara T."/>
            <person name="Yamashita S."/>
            <person name="Jong L.W."/>
            <person name="Tomita R."/>
            <person name="Iwane A.H."/>
            <person name="Miyagishima S.Y."/>
        </authorList>
    </citation>
    <scope>NUCLEOTIDE SEQUENCE</scope>
    <source>
        <strain evidence="6">NBRC 102759</strain>
    </source>
</reference>
<dbReference type="InterPro" id="IPR012340">
    <property type="entry name" value="NA-bd_OB-fold"/>
</dbReference>
<dbReference type="GO" id="GO:0006412">
    <property type="term" value="P:translation"/>
    <property type="evidence" value="ECO:0007669"/>
    <property type="project" value="InterPro"/>
</dbReference>
<dbReference type="EMBL" id="BQMJ01000070">
    <property type="protein sequence ID" value="GJQ15535.1"/>
    <property type="molecule type" value="Genomic_DNA"/>
</dbReference>
<dbReference type="CDD" id="cd00364">
    <property type="entry name" value="Ribosomal_uS17"/>
    <property type="match status" value="1"/>
</dbReference>
<keyword evidence="3" id="KW-0689">Ribosomal protein</keyword>
<dbReference type="GO" id="GO:0005739">
    <property type="term" value="C:mitochondrion"/>
    <property type="evidence" value="ECO:0007669"/>
    <property type="project" value="TreeGrafter"/>
</dbReference>
<dbReference type="SUPFAM" id="SSF50249">
    <property type="entry name" value="Nucleic acid-binding proteins"/>
    <property type="match status" value="1"/>
</dbReference>
<dbReference type="Proteomes" id="UP001061958">
    <property type="component" value="Unassembled WGS sequence"/>
</dbReference>
<accession>A0A9C7UUH6</accession>
<dbReference type="PANTHER" id="PTHR10744">
    <property type="entry name" value="40S RIBOSOMAL PROTEIN S11 FAMILY MEMBER"/>
    <property type="match status" value="1"/>
</dbReference>
<protein>
    <recommendedName>
        <fullName evidence="8">30S ribosomal protein S17</fullName>
    </recommendedName>
</protein>
<dbReference type="PANTHER" id="PTHR10744:SF1">
    <property type="entry name" value="SMALL RIBOSOMAL SUBUNIT PROTEIN US17M"/>
    <property type="match status" value="1"/>
</dbReference>
<dbReference type="GO" id="GO:0003735">
    <property type="term" value="F:structural constituent of ribosome"/>
    <property type="evidence" value="ECO:0007669"/>
    <property type="project" value="InterPro"/>
</dbReference>
<dbReference type="InterPro" id="IPR000266">
    <property type="entry name" value="Ribosomal_uS17"/>
</dbReference>